<dbReference type="AlphaFoldDB" id="A0A8D5A1N8"/>
<gene>
    <name evidence="6" type="ORF">Dia5BBH33_06160</name>
</gene>
<feature type="binding site" evidence="4">
    <location>
        <begin position="12"/>
        <end position="16"/>
    </location>
    <ligand>
        <name>ATP</name>
        <dbReference type="ChEBI" id="CHEBI:30616"/>
    </ligand>
</feature>
<sequence>MTESNPSISERKKGLRQKMLAMRRALSANETESRSSSLKENILSLPEYKNAKKIMAFLAMKGESNLDGFIRQALLDGKEVYIPVCLPERQMEAGRLIDMEHFEKGPLGLRNLPAGYEVTSPESLDLVLIPGLAVSQEGIRLGMGAGYYDRYLARVPFEKRVAALWDFQVIPDIPSEPFDQKIAKIVTDKSVIVTKRG</sequence>
<protein>
    <recommendedName>
        <fullName evidence="5">5-formyltetrahydrofolate cyclo-ligase</fullName>
        <ecNumber evidence="5">6.3.3.2</ecNumber>
    </recommendedName>
</protein>
<comment type="cofactor">
    <cofactor evidence="5">
        <name>Mg(2+)</name>
        <dbReference type="ChEBI" id="CHEBI:18420"/>
    </cofactor>
</comment>
<feature type="binding site" evidence="4">
    <location>
        <begin position="140"/>
        <end position="148"/>
    </location>
    <ligand>
        <name>ATP</name>
        <dbReference type="ChEBI" id="CHEBI:30616"/>
    </ligand>
</feature>
<name>A0A8D5A1N8_9FIRM</name>
<dbReference type="InterPro" id="IPR024185">
    <property type="entry name" value="FTHF_cligase-like_sf"/>
</dbReference>
<dbReference type="Pfam" id="PF01812">
    <property type="entry name" value="5-FTHF_cyc-lig"/>
    <property type="match status" value="1"/>
</dbReference>
<keyword evidence="5" id="KW-0479">Metal-binding</keyword>
<evidence type="ECO:0000256" key="2">
    <source>
        <dbReference type="ARBA" id="ARBA00022741"/>
    </source>
</evidence>
<accession>A0A8D5A1N8</accession>
<evidence type="ECO:0000256" key="5">
    <source>
        <dbReference type="RuleBase" id="RU361279"/>
    </source>
</evidence>
<dbReference type="PIRSF" id="PIRSF006806">
    <property type="entry name" value="FTHF_cligase"/>
    <property type="match status" value="1"/>
</dbReference>
<evidence type="ECO:0000256" key="1">
    <source>
        <dbReference type="ARBA" id="ARBA00010638"/>
    </source>
</evidence>
<feature type="binding site" evidence="4">
    <location>
        <position position="58"/>
    </location>
    <ligand>
        <name>substrate</name>
    </ligand>
</feature>
<dbReference type="GO" id="GO:0035999">
    <property type="term" value="P:tetrahydrofolate interconversion"/>
    <property type="evidence" value="ECO:0007669"/>
    <property type="project" value="TreeGrafter"/>
</dbReference>
<dbReference type="GO" id="GO:0030272">
    <property type="term" value="F:5-formyltetrahydrofolate cyclo-ligase activity"/>
    <property type="evidence" value="ECO:0007669"/>
    <property type="project" value="UniProtKB-EC"/>
</dbReference>
<dbReference type="PANTHER" id="PTHR23407:SF1">
    <property type="entry name" value="5-FORMYLTETRAHYDROFOLATE CYCLO-LIGASE"/>
    <property type="match status" value="1"/>
</dbReference>
<keyword evidence="6" id="KW-0436">Ligase</keyword>
<feature type="binding site" evidence="4">
    <location>
        <position position="63"/>
    </location>
    <ligand>
        <name>substrate</name>
    </ligand>
</feature>
<dbReference type="InterPro" id="IPR037171">
    <property type="entry name" value="NagB/RpiA_transferase-like"/>
</dbReference>
<dbReference type="InterPro" id="IPR002698">
    <property type="entry name" value="FTHF_cligase"/>
</dbReference>
<dbReference type="GO" id="GO:0009396">
    <property type="term" value="P:folic acid-containing compound biosynthetic process"/>
    <property type="evidence" value="ECO:0007669"/>
    <property type="project" value="TreeGrafter"/>
</dbReference>
<dbReference type="GO" id="GO:0005524">
    <property type="term" value="F:ATP binding"/>
    <property type="evidence" value="ECO:0007669"/>
    <property type="project" value="UniProtKB-KW"/>
</dbReference>
<keyword evidence="7" id="KW-1185">Reference proteome</keyword>
<reference evidence="7" key="1">
    <citation type="submission" date="2019-05" db="EMBL/GenBank/DDBJ databases">
        <title>Complete genome sequencing of Dialister sp. strain 5BBH33.</title>
        <authorList>
            <person name="Sakamoto M."/>
            <person name="Murakami T."/>
            <person name="Mori H."/>
        </authorList>
    </citation>
    <scope>NUCLEOTIDE SEQUENCE [LARGE SCALE GENOMIC DNA]</scope>
    <source>
        <strain evidence="7">5BBH33</strain>
    </source>
</reference>
<proteinExistence type="inferred from homology"/>
<dbReference type="GeneID" id="92715832"/>
<dbReference type="NCBIfam" id="TIGR02727">
    <property type="entry name" value="MTHFS_bact"/>
    <property type="match status" value="1"/>
</dbReference>
<dbReference type="KEGG" id="dho:Dia5BBH33_06160"/>
<dbReference type="EC" id="6.3.3.2" evidence="5"/>
<dbReference type="Gene3D" id="3.40.50.10420">
    <property type="entry name" value="NagB/RpiA/CoA transferase-like"/>
    <property type="match status" value="1"/>
</dbReference>
<evidence type="ECO:0000313" key="6">
    <source>
        <dbReference type="EMBL" id="BBK24681.1"/>
    </source>
</evidence>
<dbReference type="EMBL" id="AP019697">
    <property type="protein sequence ID" value="BBK24681.1"/>
    <property type="molecule type" value="Genomic_DNA"/>
</dbReference>
<comment type="similarity">
    <text evidence="1 5">Belongs to the 5-formyltetrahydrofolate cyclo-ligase family.</text>
</comment>
<dbReference type="RefSeq" id="WP_143332364.1">
    <property type="nucleotide sequence ID" value="NZ_AP019697.1"/>
</dbReference>
<dbReference type="OrthoDB" id="9801938at2"/>
<keyword evidence="5" id="KW-0460">Magnesium</keyword>
<dbReference type="PANTHER" id="PTHR23407">
    <property type="entry name" value="ATPASE INHIBITOR/5-FORMYLTETRAHYDROFOLATE CYCLO-LIGASE"/>
    <property type="match status" value="1"/>
</dbReference>
<dbReference type="GO" id="GO:0046872">
    <property type="term" value="F:metal ion binding"/>
    <property type="evidence" value="ECO:0007669"/>
    <property type="project" value="UniProtKB-KW"/>
</dbReference>
<organism evidence="6 7">
    <name type="scientific">Dialister hominis</name>
    <dbReference type="NCBI Taxonomy" id="2582419"/>
    <lineage>
        <taxon>Bacteria</taxon>
        <taxon>Bacillati</taxon>
        <taxon>Bacillota</taxon>
        <taxon>Negativicutes</taxon>
        <taxon>Veillonellales</taxon>
        <taxon>Veillonellaceae</taxon>
        <taxon>Dialister</taxon>
    </lineage>
</organism>
<dbReference type="SUPFAM" id="SSF100950">
    <property type="entry name" value="NagB/RpiA/CoA transferase-like"/>
    <property type="match status" value="1"/>
</dbReference>
<dbReference type="Proteomes" id="UP000320585">
    <property type="component" value="Chromosome"/>
</dbReference>
<comment type="catalytic activity">
    <reaction evidence="5">
        <text>(6S)-5-formyl-5,6,7,8-tetrahydrofolate + ATP = (6R)-5,10-methenyltetrahydrofolate + ADP + phosphate</text>
        <dbReference type="Rhea" id="RHEA:10488"/>
        <dbReference type="ChEBI" id="CHEBI:30616"/>
        <dbReference type="ChEBI" id="CHEBI:43474"/>
        <dbReference type="ChEBI" id="CHEBI:57455"/>
        <dbReference type="ChEBI" id="CHEBI:57457"/>
        <dbReference type="ChEBI" id="CHEBI:456216"/>
        <dbReference type="EC" id="6.3.3.2"/>
    </reaction>
</comment>
<evidence type="ECO:0000313" key="7">
    <source>
        <dbReference type="Proteomes" id="UP000320585"/>
    </source>
</evidence>
<evidence type="ECO:0000256" key="3">
    <source>
        <dbReference type="ARBA" id="ARBA00022840"/>
    </source>
</evidence>
<keyword evidence="2 4" id="KW-0547">Nucleotide-binding</keyword>
<evidence type="ECO:0000256" key="4">
    <source>
        <dbReference type="PIRSR" id="PIRSR006806-1"/>
    </source>
</evidence>
<keyword evidence="3 4" id="KW-0067">ATP-binding</keyword>